<name>A0A6C0AU60_9ZZZZ</name>
<proteinExistence type="predicted"/>
<dbReference type="AlphaFoldDB" id="A0A6C0AU60"/>
<feature type="transmembrane region" description="Helical" evidence="2">
    <location>
        <begin position="239"/>
        <end position="259"/>
    </location>
</feature>
<keyword evidence="2" id="KW-0812">Transmembrane</keyword>
<keyword evidence="2" id="KW-1133">Transmembrane helix</keyword>
<feature type="transmembrane region" description="Helical" evidence="2">
    <location>
        <begin position="214"/>
        <end position="233"/>
    </location>
</feature>
<evidence type="ECO:0000256" key="2">
    <source>
        <dbReference type="SAM" id="Phobius"/>
    </source>
</evidence>
<keyword evidence="1" id="KW-0175">Coiled coil</keyword>
<protein>
    <submittedName>
        <fullName evidence="3">Uncharacterized protein</fullName>
    </submittedName>
</protein>
<dbReference type="EMBL" id="MN738751">
    <property type="protein sequence ID" value="QHS83288.1"/>
    <property type="molecule type" value="Genomic_DNA"/>
</dbReference>
<keyword evidence="2" id="KW-0472">Membrane</keyword>
<sequence>MVVSMENFDNTIIEGYRHRWRRRRRERRAAYQERQRQREIAHVNNLRRENDQLLRQRNDAYSTSNRLSNISRSKQGERNYYVRENTRLDTVKASMDNTITSLEDNKQELEDTVPSLELTRENKELDYRNALVSKGINESALGTSIGAIMSTMFNVKWFDSVDNTQKGFSYNRLAKQNEQLEKTTNKMDSEYSTDGRKSYYEYQRRVGFQLFNNFLLIVFFICWFILAYVYFTLRYERTLFSMLLVLLPLLILPFWLYIWEYAIYYTKNMYL</sequence>
<feature type="coiled-coil region" evidence="1">
    <location>
        <begin position="36"/>
        <end position="63"/>
    </location>
</feature>
<evidence type="ECO:0000256" key="1">
    <source>
        <dbReference type="SAM" id="Coils"/>
    </source>
</evidence>
<reference evidence="3" key="1">
    <citation type="journal article" date="2020" name="Nature">
        <title>Giant virus diversity and host interactions through global metagenomics.</title>
        <authorList>
            <person name="Schulz F."/>
            <person name="Roux S."/>
            <person name="Paez-Espino D."/>
            <person name="Jungbluth S."/>
            <person name="Walsh D.A."/>
            <person name="Denef V.J."/>
            <person name="McMahon K.D."/>
            <person name="Konstantinidis K.T."/>
            <person name="Eloe-Fadrosh E.A."/>
            <person name="Kyrpides N.C."/>
            <person name="Woyke T."/>
        </authorList>
    </citation>
    <scope>NUCLEOTIDE SEQUENCE</scope>
    <source>
        <strain evidence="3">GVMAG-S-ERX555943-30</strain>
    </source>
</reference>
<accession>A0A6C0AU60</accession>
<evidence type="ECO:0000313" key="3">
    <source>
        <dbReference type="EMBL" id="QHS83288.1"/>
    </source>
</evidence>
<feature type="coiled-coil region" evidence="1">
    <location>
        <begin position="92"/>
        <end position="126"/>
    </location>
</feature>
<organism evidence="3">
    <name type="scientific">viral metagenome</name>
    <dbReference type="NCBI Taxonomy" id="1070528"/>
    <lineage>
        <taxon>unclassified sequences</taxon>
        <taxon>metagenomes</taxon>
        <taxon>organismal metagenomes</taxon>
    </lineage>
</organism>